<evidence type="ECO:0000313" key="3">
    <source>
        <dbReference type="EMBL" id="ASO17885.1"/>
    </source>
</evidence>
<keyword evidence="4" id="KW-1185">Reference proteome</keyword>
<organism evidence="3 4">
    <name type="scientific">Actinoalloteichus hoggarensis</name>
    <dbReference type="NCBI Taxonomy" id="1470176"/>
    <lineage>
        <taxon>Bacteria</taxon>
        <taxon>Bacillati</taxon>
        <taxon>Actinomycetota</taxon>
        <taxon>Actinomycetes</taxon>
        <taxon>Pseudonocardiales</taxon>
        <taxon>Pseudonocardiaceae</taxon>
        <taxon>Actinoalloteichus</taxon>
    </lineage>
</organism>
<name>A0A221VWJ2_9PSEU</name>
<feature type="region of interest" description="Disordered" evidence="2">
    <location>
        <begin position="11"/>
        <end position="44"/>
    </location>
</feature>
<dbReference type="EMBL" id="CP022521">
    <property type="protein sequence ID" value="ASO17885.1"/>
    <property type="molecule type" value="Genomic_DNA"/>
</dbReference>
<dbReference type="NCBIfam" id="TIGR03561">
    <property type="entry name" value="organ_hyd_perox"/>
    <property type="match status" value="1"/>
</dbReference>
<evidence type="ECO:0000256" key="2">
    <source>
        <dbReference type="SAM" id="MobiDB-lite"/>
    </source>
</evidence>
<dbReference type="InterPro" id="IPR019953">
    <property type="entry name" value="OHR"/>
</dbReference>
<evidence type="ECO:0000256" key="1">
    <source>
        <dbReference type="ARBA" id="ARBA00007378"/>
    </source>
</evidence>
<proteinExistence type="inferred from homology"/>
<dbReference type="SUPFAM" id="SSF82784">
    <property type="entry name" value="OsmC-like"/>
    <property type="match status" value="1"/>
</dbReference>
<dbReference type="Pfam" id="PF02566">
    <property type="entry name" value="OsmC"/>
    <property type="match status" value="1"/>
</dbReference>
<feature type="compositionally biased region" description="Basic and acidic residues" evidence="2">
    <location>
        <begin position="16"/>
        <end position="31"/>
    </location>
</feature>
<dbReference type="RefSeq" id="WP_093939698.1">
    <property type="nucleotide sequence ID" value="NZ_CP022521.1"/>
</dbReference>
<dbReference type="OrthoDB" id="9797508at2"/>
<dbReference type="PANTHER" id="PTHR33797">
    <property type="entry name" value="ORGANIC HYDROPEROXIDE RESISTANCE PROTEIN-LIKE"/>
    <property type="match status" value="1"/>
</dbReference>
<gene>
    <name evidence="3" type="primary">ohrB</name>
    <name evidence="3" type="ORF">AHOG_01090</name>
</gene>
<dbReference type="InterPro" id="IPR015946">
    <property type="entry name" value="KH_dom-like_a/b"/>
</dbReference>
<evidence type="ECO:0000313" key="4">
    <source>
        <dbReference type="Proteomes" id="UP000204221"/>
    </source>
</evidence>
<dbReference type="Proteomes" id="UP000204221">
    <property type="component" value="Chromosome"/>
</dbReference>
<dbReference type="InterPro" id="IPR036102">
    <property type="entry name" value="OsmC/Ohrsf"/>
</dbReference>
<comment type="similarity">
    <text evidence="1">Belongs to the OsmC/Ohr family.</text>
</comment>
<dbReference type="AlphaFoldDB" id="A0A221VWJ2"/>
<dbReference type="InterPro" id="IPR003718">
    <property type="entry name" value="OsmC/Ohr_fam"/>
</dbReference>
<reference evidence="3 4" key="1">
    <citation type="submission" date="2017-07" db="EMBL/GenBank/DDBJ databases">
        <title>Complete genome sequence of Actinoalloteichus hoggarensis DSM 45943, type strain of Actinoalloteichus hoggarensis.</title>
        <authorList>
            <person name="Ruckert C."/>
            <person name="Nouioui I."/>
            <person name="Willmese J."/>
            <person name="van Wezel G."/>
            <person name="Klenk H.-P."/>
            <person name="Kalinowski J."/>
            <person name="Zotchev S.B."/>
        </authorList>
    </citation>
    <scope>NUCLEOTIDE SEQUENCE [LARGE SCALE GENOMIC DNA]</scope>
    <source>
        <strain evidence="3 4">DSM 45943</strain>
    </source>
</reference>
<dbReference type="Gene3D" id="3.30.300.20">
    <property type="match status" value="1"/>
</dbReference>
<dbReference type="KEGG" id="ahg:AHOG_01090"/>
<dbReference type="GO" id="GO:0006979">
    <property type="term" value="P:response to oxidative stress"/>
    <property type="evidence" value="ECO:0007669"/>
    <property type="project" value="InterPro"/>
</dbReference>
<protein>
    <submittedName>
        <fullName evidence="3">Organic hydroperoxide resistance protein OhrB</fullName>
    </submittedName>
</protein>
<sequence>MSPLYIAEAVSTGQGRDGEVRSSDGVIDERLSSPTELGGPGGAYTNPEQLFAAGYSACFHSALRAAAARSGTPLERSEVTARVGIGKDEADGGFQLSVSLEARLPELSQAQADEVVEAAHTVCPYSKATRGNIDITVSVVV</sequence>
<accession>A0A221VWJ2</accession>
<dbReference type="PANTHER" id="PTHR33797:SF2">
    <property type="entry name" value="ORGANIC HYDROPEROXIDE RESISTANCE PROTEIN-LIKE"/>
    <property type="match status" value="1"/>
</dbReference>
<dbReference type="Gene3D" id="2.20.25.10">
    <property type="match status" value="1"/>
</dbReference>